<organism evidence="2 3">
    <name type="scientific">Tremella mesenterica</name>
    <name type="common">Jelly fungus</name>
    <dbReference type="NCBI Taxonomy" id="5217"/>
    <lineage>
        <taxon>Eukaryota</taxon>
        <taxon>Fungi</taxon>
        <taxon>Dikarya</taxon>
        <taxon>Basidiomycota</taxon>
        <taxon>Agaricomycotina</taxon>
        <taxon>Tremellomycetes</taxon>
        <taxon>Tremellales</taxon>
        <taxon>Tremellaceae</taxon>
        <taxon>Tremella</taxon>
    </lineage>
</organism>
<keyword evidence="3" id="KW-1185">Reference proteome</keyword>
<dbReference type="Pfam" id="PF14223">
    <property type="entry name" value="Retrotran_gag_2"/>
    <property type="match status" value="1"/>
</dbReference>
<dbReference type="VEuPathDB" id="FungiDB:TREMEDRAFT_62102"/>
<protein>
    <submittedName>
        <fullName evidence="2">Uncharacterized protein</fullName>
    </submittedName>
</protein>
<feature type="region of interest" description="Disordered" evidence="1">
    <location>
        <begin position="1"/>
        <end position="23"/>
    </location>
</feature>
<evidence type="ECO:0000256" key="1">
    <source>
        <dbReference type="SAM" id="MobiDB-lite"/>
    </source>
</evidence>
<gene>
    <name evidence="2" type="ORF">M231_05687</name>
</gene>
<name>A0A4Q1BHF0_TREME</name>
<comment type="caution">
    <text evidence="2">The sequence shown here is derived from an EMBL/GenBank/DDBJ whole genome shotgun (WGS) entry which is preliminary data.</text>
</comment>
<dbReference type="AlphaFoldDB" id="A0A4Q1BHF0"/>
<dbReference type="EMBL" id="SDIL01000079">
    <property type="protein sequence ID" value="RXK37028.1"/>
    <property type="molecule type" value="Genomic_DNA"/>
</dbReference>
<evidence type="ECO:0000313" key="3">
    <source>
        <dbReference type="Proteomes" id="UP000289152"/>
    </source>
</evidence>
<dbReference type="InParanoid" id="A0A4Q1BHF0"/>
<sequence>MTSVSSKISLENHPKLSHDPASSAPWRKSIEVYLQIGDVYNIVTGNDTEPGRVGVRPTDVRAGSVPPMTPVEGQTIGRRITGEEWKEWEKWQARENQAQGMIKGTVSDAVMLDISEKMSAKEMWDYCIALHVTATIENQRNVHQALFSYDLRDDATAKEMAKHVEDFSKTMSKAKLVGLKFDSQERAGLFLNTILAPSYRIIQIEVTSLIEVERTWENVTAVEQLLSIDRRLTNLG</sequence>
<dbReference type="OrthoDB" id="97058at2759"/>
<reference evidence="2 3" key="1">
    <citation type="submission" date="2016-06" db="EMBL/GenBank/DDBJ databases">
        <title>Evolution of pathogenesis and genome organization in the Tremellales.</title>
        <authorList>
            <person name="Cuomo C."/>
            <person name="Litvintseva A."/>
            <person name="Heitman J."/>
            <person name="Chen Y."/>
            <person name="Sun S."/>
            <person name="Springer D."/>
            <person name="Dromer F."/>
            <person name="Young S."/>
            <person name="Zeng Q."/>
            <person name="Chapman S."/>
            <person name="Gujja S."/>
            <person name="Saif S."/>
            <person name="Birren B."/>
        </authorList>
    </citation>
    <scope>NUCLEOTIDE SEQUENCE [LARGE SCALE GENOMIC DNA]</scope>
    <source>
        <strain evidence="2 3">ATCC 28783</strain>
    </source>
</reference>
<dbReference type="Proteomes" id="UP000289152">
    <property type="component" value="Unassembled WGS sequence"/>
</dbReference>
<accession>A0A4Q1BHF0</accession>
<proteinExistence type="predicted"/>
<feature type="region of interest" description="Disordered" evidence="1">
    <location>
        <begin position="50"/>
        <end position="73"/>
    </location>
</feature>
<evidence type="ECO:0000313" key="2">
    <source>
        <dbReference type="EMBL" id="RXK37028.1"/>
    </source>
</evidence>